<accession>A0ABQ5A0G3</accession>
<gene>
    <name evidence="2" type="ORF">Tco_0802981</name>
</gene>
<proteinExistence type="predicted"/>
<feature type="compositionally biased region" description="Acidic residues" evidence="1">
    <location>
        <begin position="273"/>
        <end position="291"/>
    </location>
</feature>
<evidence type="ECO:0000313" key="3">
    <source>
        <dbReference type="Proteomes" id="UP001151760"/>
    </source>
</evidence>
<protein>
    <submittedName>
        <fullName evidence="2">Uncharacterized protein</fullName>
    </submittedName>
</protein>
<feature type="compositionally biased region" description="Acidic residues" evidence="1">
    <location>
        <begin position="299"/>
        <end position="317"/>
    </location>
</feature>
<feature type="region of interest" description="Disordered" evidence="1">
    <location>
        <begin position="1"/>
        <end position="66"/>
    </location>
</feature>
<feature type="region of interest" description="Disordered" evidence="1">
    <location>
        <begin position="257"/>
        <end position="319"/>
    </location>
</feature>
<sequence>MPPEDEVFPAEEQPLPAAVLPTVDSLGYGGDDGDDKDESSDDDKDDDVDIQEDKEEEEHPAPVDSTIVTLLAVDHALSAEETESFKTDESAATPPPYPAYRVTARISIRDEALHYSWSDTEFIASMFGEVHGEGASLSIEVEEEALAISGGSRFAVKMGVDIALGDSVRLLGWSSNRIPNGMDSISWRHYSGRRDTVMSDSKDSTVTYTAVSSPFADLPDIVSPGVDGPPVMPEDPYAYVFMPLEDEVLLAEEQPLPDAVSPTADSPGYVLELDPEEDPEEEDDSPEEDPADYPANGGDDGDDEDESSDDDEDDDVDIVGRIRRRSTQLLAESTTIALPGVDYYDLLLGRLSRMRPTSLCHTITIMFTSLLLGYRSGWIHLHHFWSVTEVARLLLTYSNNLSPLSLWSSQLLRFLLHHYTLVLYQLTVSSQYLQSIRSLGYRAAMIWLRAEAPSNFPITTITTTHHTLNTVQRSVEQNPRLPYRPQKSLVALLADYGFVATMDREIMRDLERDVSYGITDTWDEMLVDMPGAPTTDAIELGQRMTKFITRVRQDTDEIYTRLDDE</sequence>
<organism evidence="2 3">
    <name type="scientific">Tanacetum coccineum</name>
    <dbReference type="NCBI Taxonomy" id="301880"/>
    <lineage>
        <taxon>Eukaryota</taxon>
        <taxon>Viridiplantae</taxon>
        <taxon>Streptophyta</taxon>
        <taxon>Embryophyta</taxon>
        <taxon>Tracheophyta</taxon>
        <taxon>Spermatophyta</taxon>
        <taxon>Magnoliopsida</taxon>
        <taxon>eudicotyledons</taxon>
        <taxon>Gunneridae</taxon>
        <taxon>Pentapetalae</taxon>
        <taxon>asterids</taxon>
        <taxon>campanulids</taxon>
        <taxon>Asterales</taxon>
        <taxon>Asteraceae</taxon>
        <taxon>Asteroideae</taxon>
        <taxon>Anthemideae</taxon>
        <taxon>Anthemidinae</taxon>
        <taxon>Tanacetum</taxon>
    </lineage>
</organism>
<reference evidence="2" key="1">
    <citation type="journal article" date="2022" name="Int. J. Mol. Sci.">
        <title>Draft Genome of Tanacetum Coccineum: Genomic Comparison of Closely Related Tanacetum-Family Plants.</title>
        <authorList>
            <person name="Yamashiro T."/>
            <person name="Shiraishi A."/>
            <person name="Nakayama K."/>
            <person name="Satake H."/>
        </authorList>
    </citation>
    <scope>NUCLEOTIDE SEQUENCE</scope>
</reference>
<evidence type="ECO:0000256" key="1">
    <source>
        <dbReference type="SAM" id="MobiDB-lite"/>
    </source>
</evidence>
<comment type="caution">
    <text evidence="2">The sequence shown here is derived from an EMBL/GenBank/DDBJ whole genome shotgun (WGS) entry which is preliminary data.</text>
</comment>
<feature type="compositionally biased region" description="Acidic residues" evidence="1">
    <location>
        <begin position="31"/>
        <end position="58"/>
    </location>
</feature>
<reference evidence="2" key="2">
    <citation type="submission" date="2022-01" db="EMBL/GenBank/DDBJ databases">
        <authorList>
            <person name="Yamashiro T."/>
            <person name="Shiraishi A."/>
            <person name="Satake H."/>
            <person name="Nakayama K."/>
        </authorList>
    </citation>
    <scope>NUCLEOTIDE SEQUENCE</scope>
</reference>
<dbReference type="Proteomes" id="UP001151760">
    <property type="component" value="Unassembled WGS sequence"/>
</dbReference>
<keyword evidence="3" id="KW-1185">Reference proteome</keyword>
<dbReference type="EMBL" id="BQNB010011854">
    <property type="protein sequence ID" value="GJS96013.1"/>
    <property type="molecule type" value="Genomic_DNA"/>
</dbReference>
<name>A0ABQ5A0G3_9ASTR</name>
<evidence type="ECO:0000313" key="2">
    <source>
        <dbReference type="EMBL" id="GJS96013.1"/>
    </source>
</evidence>